<keyword evidence="5 10" id="KW-0378">Hydrolase</keyword>
<name>A0ABD5PEK4_9EURY</name>
<evidence type="ECO:0000256" key="9">
    <source>
        <dbReference type="ARBA" id="ARBA00023136"/>
    </source>
</evidence>
<dbReference type="EC" id="3.4.24.-" evidence="13"/>
<accession>A0ABD5PEK4</accession>
<dbReference type="GO" id="GO:0006508">
    <property type="term" value="P:proteolysis"/>
    <property type="evidence" value="ECO:0007669"/>
    <property type="project" value="UniProtKB-KW"/>
</dbReference>
<comment type="caution">
    <text evidence="13">The sequence shown here is derived from an EMBL/GenBank/DDBJ whole genome shotgun (WGS) entry which is preliminary data.</text>
</comment>
<dbReference type="PANTHER" id="PTHR43221">
    <property type="entry name" value="PROTEASE HTPX"/>
    <property type="match status" value="1"/>
</dbReference>
<dbReference type="EMBL" id="JBHSDS010000008">
    <property type="protein sequence ID" value="MFC4359355.1"/>
    <property type="molecule type" value="Genomic_DNA"/>
</dbReference>
<evidence type="ECO:0000313" key="13">
    <source>
        <dbReference type="EMBL" id="MFC4359355.1"/>
    </source>
</evidence>
<keyword evidence="9 11" id="KW-0472">Membrane</keyword>
<dbReference type="Gene3D" id="3.30.2010.10">
    <property type="entry name" value="Metalloproteases ('zincins'), catalytic domain"/>
    <property type="match status" value="1"/>
</dbReference>
<dbReference type="Proteomes" id="UP001595921">
    <property type="component" value="Unassembled WGS sequence"/>
</dbReference>
<sequence length="332" mass="35269">MTRSRDTLLRVRMAATLLALVLTALVEAVVTGVAVVLALSLLWVSLTLTTGVPTIAVLLVVALVAVATLALVVYGERKAPAHTVALLGATPVDADDRPELRRLVRAVAQQADTPVPALYVTPSRTPLSLTTGFRPGSSRLVLSEGLLERLDEAELEAVVAHEVAHVKNRDTAVLTAAALPVGAAGRVFDLLSGPTTGVQHGTASRADLADGLVTVGLLFAAPVALCTFLLWASLSRSREFTADRAATALTGNPAALASALRRIDRAFGDRPSTDLRRTEVAAFAIAEPGRVRSDGSNRLGRLPLAWLFDTHPSIDERIDRLRRRSRTQERGE</sequence>
<dbReference type="Pfam" id="PF01435">
    <property type="entry name" value="Peptidase_M48"/>
    <property type="match status" value="1"/>
</dbReference>
<keyword evidence="3 11" id="KW-0812">Transmembrane</keyword>
<keyword evidence="14" id="KW-1185">Reference proteome</keyword>
<dbReference type="AlphaFoldDB" id="A0ABD5PEK4"/>
<dbReference type="RefSeq" id="WP_267622734.1">
    <property type="nucleotide sequence ID" value="NZ_JAODIW010000006.1"/>
</dbReference>
<gene>
    <name evidence="13" type="ORF">ACFO0N_15540</name>
</gene>
<evidence type="ECO:0000256" key="6">
    <source>
        <dbReference type="ARBA" id="ARBA00022833"/>
    </source>
</evidence>
<feature type="domain" description="Peptidase M48" evidence="12">
    <location>
        <begin position="97"/>
        <end position="324"/>
    </location>
</feature>
<keyword evidence="7 11" id="KW-1133">Transmembrane helix</keyword>
<keyword evidence="2 10" id="KW-0645">Protease</keyword>
<keyword evidence="6 10" id="KW-0862">Zinc</keyword>
<reference evidence="13 14" key="1">
    <citation type="journal article" date="2019" name="Int. J. Syst. Evol. Microbiol.">
        <title>The Global Catalogue of Microorganisms (GCM) 10K type strain sequencing project: providing services to taxonomists for standard genome sequencing and annotation.</title>
        <authorList>
            <consortium name="The Broad Institute Genomics Platform"/>
            <consortium name="The Broad Institute Genome Sequencing Center for Infectious Disease"/>
            <person name="Wu L."/>
            <person name="Ma J."/>
        </authorList>
    </citation>
    <scope>NUCLEOTIDE SEQUENCE [LARGE SCALE GENOMIC DNA]</scope>
    <source>
        <strain evidence="13 14">CGMCC 1.12553</strain>
    </source>
</reference>
<organism evidence="13 14">
    <name type="scientific">Halobium salinum</name>
    <dbReference type="NCBI Taxonomy" id="1364940"/>
    <lineage>
        <taxon>Archaea</taxon>
        <taxon>Methanobacteriati</taxon>
        <taxon>Methanobacteriota</taxon>
        <taxon>Stenosarchaea group</taxon>
        <taxon>Halobacteria</taxon>
        <taxon>Halobacteriales</taxon>
        <taxon>Haloferacaceae</taxon>
        <taxon>Halobium</taxon>
    </lineage>
</organism>
<feature type="transmembrane region" description="Helical" evidence="11">
    <location>
        <begin position="54"/>
        <end position="74"/>
    </location>
</feature>
<evidence type="ECO:0000256" key="8">
    <source>
        <dbReference type="ARBA" id="ARBA00023049"/>
    </source>
</evidence>
<dbReference type="PANTHER" id="PTHR43221:SF2">
    <property type="entry name" value="PROTEASE HTPX HOMOLOG"/>
    <property type="match status" value="1"/>
</dbReference>
<feature type="transmembrane region" description="Helical" evidence="11">
    <location>
        <begin position="212"/>
        <end position="234"/>
    </location>
</feature>
<proteinExistence type="inferred from homology"/>
<keyword evidence="8 10" id="KW-0482">Metalloprotease</keyword>
<keyword evidence="1" id="KW-1003">Cell membrane</keyword>
<comment type="cofactor">
    <cofactor evidence="10">
        <name>Zn(2+)</name>
        <dbReference type="ChEBI" id="CHEBI:29105"/>
    </cofactor>
    <text evidence="10">Binds 1 zinc ion per subunit.</text>
</comment>
<evidence type="ECO:0000256" key="4">
    <source>
        <dbReference type="ARBA" id="ARBA00022723"/>
    </source>
</evidence>
<dbReference type="InterPro" id="IPR050083">
    <property type="entry name" value="HtpX_protease"/>
</dbReference>
<evidence type="ECO:0000256" key="3">
    <source>
        <dbReference type="ARBA" id="ARBA00022692"/>
    </source>
</evidence>
<evidence type="ECO:0000259" key="12">
    <source>
        <dbReference type="Pfam" id="PF01435"/>
    </source>
</evidence>
<dbReference type="InterPro" id="IPR001915">
    <property type="entry name" value="Peptidase_M48"/>
</dbReference>
<dbReference type="CDD" id="cd07327">
    <property type="entry name" value="M48B_HtpX_like"/>
    <property type="match status" value="1"/>
</dbReference>
<protein>
    <submittedName>
        <fullName evidence="13">M48 family metallopeptidase</fullName>
        <ecNumber evidence="13">3.4.24.-</ecNumber>
    </submittedName>
</protein>
<evidence type="ECO:0000256" key="5">
    <source>
        <dbReference type="ARBA" id="ARBA00022801"/>
    </source>
</evidence>
<dbReference type="GO" id="GO:0046872">
    <property type="term" value="F:metal ion binding"/>
    <property type="evidence" value="ECO:0007669"/>
    <property type="project" value="UniProtKB-KW"/>
</dbReference>
<evidence type="ECO:0000256" key="7">
    <source>
        <dbReference type="ARBA" id="ARBA00022989"/>
    </source>
</evidence>
<evidence type="ECO:0000256" key="11">
    <source>
        <dbReference type="SAM" id="Phobius"/>
    </source>
</evidence>
<evidence type="ECO:0000256" key="10">
    <source>
        <dbReference type="RuleBase" id="RU003983"/>
    </source>
</evidence>
<keyword evidence="4" id="KW-0479">Metal-binding</keyword>
<evidence type="ECO:0000256" key="2">
    <source>
        <dbReference type="ARBA" id="ARBA00022670"/>
    </source>
</evidence>
<comment type="similarity">
    <text evidence="10">Belongs to the peptidase M48 family.</text>
</comment>
<evidence type="ECO:0000313" key="14">
    <source>
        <dbReference type="Proteomes" id="UP001595921"/>
    </source>
</evidence>
<dbReference type="GO" id="GO:0008237">
    <property type="term" value="F:metallopeptidase activity"/>
    <property type="evidence" value="ECO:0007669"/>
    <property type="project" value="UniProtKB-KW"/>
</dbReference>
<evidence type="ECO:0000256" key="1">
    <source>
        <dbReference type="ARBA" id="ARBA00022475"/>
    </source>
</evidence>